<accession>A0A914EKY1</accession>
<dbReference type="AlphaFoldDB" id="A0A914EKY1"/>
<protein>
    <submittedName>
        <fullName evidence="2">Uncharacterized protein</fullName>
    </submittedName>
</protein>
<proteinExistence type="predicted"/>
<reference evidence="2" key="1">
    <citation type="submission" date="2022-11" db="UniProtKB">
        <authorList>
            <consortium name="WormBaseParasite"/>
        </authorList>
    </citation>
    <scope>IDENTIFICATION</scope>
</reference>
<evidence type="ECO:0000313" key="2">
    <source>
        <dbReference type="WBParaSite" id="ACRNAN_scaffold8907.g14918.t1"/>
    </source>
</evidence>
<evidence type="ECO:0000313" key="1">
    <source>
        <dbReference type="Proteomes" id="UP000887540"/>
    </source>
</evidence>
<organism evidence="1 2">
    <name type="scientific">Acrobeloides nanus</name>
    <dbReference type="NCBI Taxonomy" id="290746"/>
    <lineage>
        <taxon>Eukaryota</taxon>
        <taxon>Metazoa</taxon>
        <taxon>Ecdysozoa</taxon>
        <taxon>Nematoda</taxon>
        <taxon>Chromadorea</taxon>
        <taxon>Rhabditida</taxon>
        <taxon>Tylenchina</taxon>
        <taxon>Cephalobomorpha</taxon>
        <taxon>Cephaloboidea</taxon>
        <taxon>Cephalobidae</taxon>
        <taxon>Acrobeloides</taxon>
    </lineage>
</organism>
<sequence>MKLLEVCEKICKNIYGGEYFPNWVAEEFDAKIKKKLVREQSFGREIREVKIGAYWALLFYNAISIFVTDNEKRAKVAYDTSKFLEYRYAISTPAHLRIDALKSIQKLGFPDTLDWDVINSIIKQFETIKLSKNFAVSEWFLKHLIREAETKKSLRRAIESIARDDGVPEEYEL</sequence>
<dbReference type="Proteomes" id="UP000887540">
    <property type="component" value="Unplaced"/>
</dbReference>
<keyword evidence="1" id="KW-1185">Reference proteome</keyword>
<dbReference type="WBParaSite" id="ACRNAN_scaffold8907.g14918.t1">
    <property type="protein sequence ID" value="ACRNAN_scaffold8907.g14918.t1"/>
    <property type="gene ID" value="ACRNAN_scaffold8907.g14918"/>
</dbReference>
<name>A0A914EKY1_9BILA</name>